<keyword evidence="5 8" id="KW-0443">Lipid metabolism</keyword>
<comment type="function">
    <text evidence="8">This protein is a component of the acetyl coenzyme A carboxylase complex; first, biotin carboxylase catalyzes the carboxylation of the carrier protein and then the transcarboxylase transfers the carboxyl group to form malonyl-CoA.</text>
</comment>
<evidence type="ECO:0000259" key="10">
    <source>
        <dbReference type="PROSITE" id="PS50968"/>
    </source>
</evidence>
<dbReference type="SUPFAM" id="SSF51230">
    <property type="entry name" value="Single hybrid motif"/>
    <property type="match status" value="1"/>
</dbReference>
<feature type="compositionally biased region" description="Polar residues" evidence="9">
    <location>
        <begin position="56"/>
        <end position="66"/>
    </location>
</feature>
<dbReference type="Pfam" id="PF00364">
    <property type="entry name" value="Biotin_lipoyl"/>
    <property type="match status" value="1"/>
</dbReference>
<evidence type="ECO:0000256" key="5">
    <source>
        <dbReference type="ARBA" id="ARBA00023098"/>
    </source>
</evidence>
<evidence type="ECO:0000256" key="4">
    <source>
        <dbReference type="ARBA" id="ARBA00022832"/>
    </source>
</evidence>
<dbReference type="InterPro" id="IPR050709">
    <property type="entry name" value="Biotin_Carboxyl_Carrier/Decarb"/>
</dbReference>
<evidence type="ECO:0000256" key="6">
    <source>
        <dbReference type="ARBA" id="ARBA00023160"/>
    </source>
</evidence>
<dbReference type="PROSITE" id="PS00188">
    <property type="entry name" value="BIOTIN"/>
    <property type="match status" value="1"/>
</dbReference>
<dbReference type="EMBL" id="JAUNQW010000006">
    <property type="protein sequence ID" value="MDO5457136.1"/>
    <property type="molecule type" value="Genomic_DNA"/>
</dbReference>
<keyword evidence="12" id="KW-1185">Reference proteome</keyword>
<comment type="pathway">
    <text evidence="1 8">Lipid metabolism; fatty acid biosynthesis.</text>
</comment>
<dbReference type="AlphaFoldDB" id="A0AA43UBX2"/>
<dbReference type="GO" id="GO:0003989">
    <property type="term" value="F:acetyl-CoA carboxylase activity"/>
    <property type="evidence" value="ECO:0007669"/>
    <property type="project" value="InterPro"/>
</dbReference>
<dbReference type="PRINTS" id="PR01071">
    <property type="entry name" value="ACOABIOTINCC"/>
</dbReference>
<evidence type="ECO:0000313" key="12">
    <source>
        <dbReference type="Proteomes" id="UP001171751"/>
    </source>
</evidence>
<proteinExistence type="predicted"/>
<evidence type="ECO:0000256" key="2">
    <source>
        <dbReference type="ARBA" id="ARBA00017562"/>
    </source>
</evidence>
<keyword evidence="7 8" id="KW-0092">Biotin</keyword>
<dbReference type="InterPro" id="IPR011053">
    <property type="entry name" value="Single_hybrid_motif"/>
</dbReference>
<keyword evidence="4 8" id="KW-0276">Fatty acid metabolism</keyword>
<name>A0AA43UBX2_9LACT</name>
<protein>
    <recommendedName>
        <fullName evidence="2 8">Biotin carboxyl carrier protein of acetyl-CoA carboxylase</fullName>
    </recommendedName>
</protein>
<dbReference type="InterPro" id="IPR000089">
    <property type="entry name" value="Biotin_lipoyl"/>
</dbReference>
<evidence type="ECO:0000256" key="3">
    <source>
        <dbReference type="ARBA" id="ARBA00022516"/>
    </source>
</evidence>
<evidence type="ECO:0000256" key="1">
    <source>
        <dbReference type="ARBA" id="ARBA00005194"/>
    </source>
</evidence>
<gene>
    <name evidence="11" type="primary">accB</name>
    <name evidence="11" type="ORF">Q4F26_02215</name>
</gene>
<dbReference type="PANTHER" id="PTHR45266:SF3">
    <property type="entry name" value="OXALOACETATE DECARBOXYLASE ALPHA CHAIN"/>
    <property type="match status" value="1"/>
</dbReference>
<dbReference type="PANTHER" id="PTHR45266">
    <property type="entry name" value="OXALOACETATE DECARBOXYLASE ALPHA CHAIN"/>
    <property type="match status" value="1"/>
</dbReference>
<reference evidence="11" key="1">
    <citation type="submission" date="2023-07" db="EMBL/GenBank/DDBJ databases">
        <title>Between Cages and Wild: Unraveling the Impact of Captivity on Animal Microbiomes and Antimicrobial Resistance.</title>
        <authorList>
            <person name="Schmartz G.P."/>
            <person name="Rehner J."/>
            <person name="Schuff M.J."/>
            <person name="Becker S.L."/>
            <person name="Kravczyk M."/>
            <person name="Gurevich A."/>
            <person name="Francke R."/>
            <person name="Mueller R."/>
            <person name="Keller V."/>
            <person name="Keller A."/>
        </authorList>
    </citation>
    <scope>NUCLEOTIDE SEQUENCE</scope>
    <source>
        <strain evidence="11">S39M_St_73</strain>
    </source>
</reference>
<feature type="domain" description="Lipoyl-binding" evidence="10">
    <location>
        <begin position="73"/>
        <end position="149"/>
    </location>
</feature>
<dbReference type="InterPro" id="IPR001249">
    <property type="entry name" value="AcCoA_biotinCC"/>
</dbReference>
<accession>A0AA43UBX2</accession>
<keyword evidence="11" id="KW-0436">Ligase</keyword>
<evidence type="ECO:0000256" key="9">
    <source>
        <dbReference type="SAM" id="MobiDB-lite"/>
    </source>
</evidence>
<evidence type="ECO:0000313" key="11">
    <source>
        <dbReference type="EMBL" id="MDO5457136.1"/>
    </source>
</evidence>
<evidence type="ECO:0000256" key="7">
    <source>
        <dbReference type="ARBA" id="ARBA00023267"/>
    </source>
</evidence>
<dbReference type="CDD" id="cd06850">
    <property type="entry name" value="biotinyl_domain"/>
    <property type="match status" value="1"/>
</dbReference>
<comment type="caution">
    <text evidence="11">The sequence shown here is derived from an EMBL/GenBank/DDBJ whole genome shotgun (WGS) entry which is preliminary data.</text>
</comment>
<dbReference type="GO" id="GO:0006633">
    <property type="term" value="P:fatty acid biosynthetic process"/>
    <property type="evidence" value="ECO:0007669"/>
    <property type="project" value="UniProtKB-KW"/>
</dbReference>
<sequence>MAYDDLKSLIDYIDQSSLSYLQYEKDDQQIILAKEVPNFSAPTAAPAAVEQPVADTDSSLKQSLSADLSEESGETVDSPMVGVVYLQPQPGEDPYIQVGDTVKEGQVIVIIEAMKLMNEIQATKSGVVTEILVTNEEVVEYGQPLVRID</sequence>
<dbReference type="InterPro" id="IPR001882">
    <property type="entry name" value="Biotin_BS"/>
</dbReference>
<dbReference type="GO" id="GO:0009317">
    <property type="term" value="C:acetyl-CoA carboxylase complex"/>
    <property type="evidence" value="ECO:0007669"/>
    <property type="project" value="InterPro"/>
</dbReference>
<keyword evidence="3 8" id="KW-0444">Lipid biosynthesis</keyword>
<dbReference type="PROSITE" id="PS50968">
    <property type="entry name" value="BIOTINYL_LIPOYL"/>
    <property type="match status" value="1"/>
</dbReference>
<dbReference type="Proteomes" id="UP001171751">
    <property type="component" value="Unassembled WGS sequence"/>
</dbReference>
<organism evidence="11 12">
    <name type="scientific">Atopococcus tabaci</name>
    <dbReference type="NCBI Taxonomy" id="269774"/>
    <lineage>
        <taxon>Bacteria</taxon>
        <taxon>Bacillati</taxon>
        <taxon>Bacillota</taxon>
        <taxon>Bacilli</taxon>
        <taxon>Lactobacillales</taxon>
        <taxon>Carnobacteriaceae</taxon>
        <taxon>Atopococcus</taxon>
    </lineage>
</organism>
<dbReference type="Gene3D" id="2.40.50.100">
    <property type="match status" value="1"/>
</dbReference>
<keyword evidence="6 8" id="KW-0275">Fatty acid biosynthesis</keyword>
<feature type="region of interest" description="Disordered" evidence="9">
    <location>
        <begin position="43"/>
        <end position="76"/>
    </location>
</feature>
<evidence type="ECO:0000256" key="8">
    <source>
        <dbReference type="RuleBase" id="RU364072"/>
    </source>
</evidence>
<dbReference type="NCBIfam" id="TIGR00531">
    <property type="entry name" value="BCCP"/>
    <property type="match status" value="1"/>
</dbReference>
<dbReference type="FunFam" id="2.40.50.100:FF:000003">
    <property type="entry name" value="Acetyl-CoA carboxylase biotin carboxyl carrier protein"/>
    <property type="match status" value="1"/>
</dbReference>